<dbReference type="InParanoid" id="A0A0C3CVM4"/>
<dbReference type="AlphaFoldDB" id="A0A0C3CVM4"/>
<dbReference type="EMBL" id="KN822206">
    <property type="protein sequence ID" value="KIM52590.1"/>
    <property type="molecule type" value="Genomic_DNA"/>
</dbReference>
<evidence type="ECO:0000313" key="1">
    <source>
        <dbReference type="EMBL" id="KIM52590.1"/>
    </source>
</evidence>
<dbReference type="HOGENOM" id="CLU_1636387_0_0_1"/>
<dbReference type="Proteomes" id="UP000053989">
    <property type="component" value="Unassembled WGS sequence"/>
</dbReference>
<sequence length="162" mass="18092">MSFDLTIDEEILWGKIASLLVNSIPRTVCSVYIDHFRHRVIVPRRTSIQRNAVPSCHICVISTMEFRNVTEPAAAAITLSKNNSVDKGPADKGNQPLAFRGIGDPTVADTDVRFPLFYAMYSRLFLCSLNLYATFIYGDPAWDLLLKQTHQKAVFLVTLAAS</sequence>
<reference evidence="1 2" key="1">
    <citation type="submission" date="2014-04" db="EMBL/GenBank/DDBJ databases">
        <authorList>
            <consortium name="DOE Joint Genome Institute"/>
            <person name="Kuo A."/>
            <person name="Kohler A."/>
            <person name="Nagy L.G."/>
            <person name="Floudas D."/>
            <person name="Copeland A."/>
            <person name="Barry K.W."/>
            <person name="Cichocki N."/>
            <person name="Veneault-Fourrey C."/>
            <person name="LaButti K."/>
            <person name="Lindquist E.A."/>
            <person name="Lipzen A."/>
            <person name="Lundell T."/>
            <person name="Morin E."/>
            <person name="Murat C."/>
            <person name="Sun H."/>
            <person name="Tunlid A."/>
            <person name="Henrissat B."/>
            <person name="Grigoriev I.V."/>
            <person name="Hibbett D.S."/>
            <person name="Martin F."/>
            <person name="Nordberg H.P."/>
            <person name="Cantor M.N."/>
            <person name="Hua S.X."/>
        </authorList>
    </citation>
    <scope>NUCLEOTIDE SEQUENCE [LARGE SCALE GENOMIC DNA]</scope>
    <source>
        <strain evidence="1 2">Foug A</strain>
    </source>
</reference>
<accession>A0A0C3CVM4</accession>
<evidence type="ECO:0000313" key="2">
    <source>
        <dbReference type="Proteomes" id="UP000053989"/>
    </source>
</evidence>
<name>A0A0C3CVM4_9AGAM</name>
<proteinExistence type="predicted"/>
<gene>
    <name evidence="1" type="ORF">SCLCIDRAFT_547971</name>
</gene>
<reference evidence="2" key="2">
    <citation type="submission" date="2015-01" db="EMBL/GenBank/DDBJ databases">
        <title>Evolutionary Origins and Diversification of the Mycorrhizal Mutualists.</title>
        <authorList>
            <consortium name="DOE Joint Genome Institute"/>
            <consortium name="Mycorrhizal Genomics Consortium"/>
            <person name="Kohler A."/>
            <person name="Kuo A."/>
            <person name="Nagy L.G."/>
            <person name="Floudas D."/>
            <person name="Copeland A."/>
            <person name="Barry K.W."/>
            <person name="Cichocki N."/>
            <person name="Veneault-Fourrey C."/>
            <person name="LaButti K."/>
            <person name="Lindquist E.A."/>
            <person name="Lipzen A."/>
            <person name="Lundell T."/>
            <person name="Morin E."/>
            <person name="Murat C."/>
            <person name="Riley R."/>
            <person name="Ohm R."/>
            <person name="Sun H."/>
            <person name="Tunlid A."/>
            <person name="Henrissat B."/>
            <person name="Grigoriev I.V."/>
            <person name="Hibbett D.S."/>
            <person name="Martin F."/>
        </authorList>
    </citation>
    <scope>NUCLEOTIDE SEQUENCE [LARGE SCALE GENOMIC DNA]</scope>
    <source>
        <strain evidence="2">Foug A</strain>
    </source>
</reference>
<protein>
    <submittedName>
        <fullName evidence="1">Uncharacterized protein</fullName>
    </submittedName>
</protein>
<keyword evidence="2" id="KW-1185">Reference proteome</keyword>
<organism evidence="1 2">
    <name type="scientific">Scleroderma citrinum Foug A</name>
    <dbReference type="NCBI Taxonomy" id="1036808"/>
    <lineage>
        <taxon>Eukaryota</taxon>
        <taxon>Fungi</taxon>
        <taxon>Dikarya</taxon>
        <taxon>Basidiomycota</taxon>
        <taxon>Agaricomycotina</taxon>
        <taxon>Agaricomycetes</taxon>
        <taxon>Agaricomycetidae</taxon>
        <taxon>Boletales</taxon>
        <taxon>Sclerodermatineae</taxon>
        <taxon>Sclerodermataceae</taxon>
        <taxon>Scleroderma</taxon>
    </lineage>
</organism>